<dbReference type="PANTHER" id="PTHR31299">
    <property type="entry name" value="ESTERASE, PUTATIVE (AFU_ORTHOLOGUE AFUA_1G05850)-RELATED"/>
    <property type="match status" value="1"/>
</dbReference>
<dbReference type="SUPFAM" id="SSF159501">
    <property type="entry name" value="EreA/ChaN-like"/>
    <property type="match status" value="1"/>
</dbReference>
<dbReference type="RefSeq" id="WP_093723270.1">
    <property type="nucleotide sequence ID" value="NZ_JASJUS010000016.1"/>
</dbReference>
<dbReference type="InterPro" id="IPR052036">
    <property type="entry name" value="Hydrolase/PRTase-associated"/>
</dbReference>
<evidence type="ECO:0000313" key="2">
    <source>
        <dbReference type="Proteomes" id="UP001241926"/>
    </source>
</evidence>
<dbReference type="PANTHER" id="PTHR31299:SF0">
    <property type="entry name" value="ESTERASE, PUTATIVE (AFU_ORTHOLOGUE AFUA_1G05850)-RELATED"/>
    <property type="match status" value="1"/>
</dbReference>
<sequence length="397" mass="43726">MATDTTIEEAARPFEAATLLELLPTRPRLLALGEPTHGEDTLLTLRNDLFRELAEREGYRTIAIESDSIKALTVDAYVTSGEGTLDEVMRTGFSHGWGASAANRDLIRWMRAHNQDRPASAHVRFAGFDAPVEMEAAPSPRQALTALYDYLASHADADRLPCTAETLDSLLGTDDHWSDPAVMTDPARSVGRTPQARELRVLADDLTSLLDAQTPHLIAATSREAWERARLYARSASGLLRYHHWMADTSPARFAQLTAIRDGMMADNLLALTARGPVFAHAHNAHLQRRKSSMHMAGKVLEWWSAGALVHAHLGDTYAYAATAVGTIPHRGVDTPPPTTLEGRLYELPDDRTLLSPRTLSATFTPRQSPWFGYAPLDPTHLDDPDALAYVKDVRQS</sequence>
<proteinExistence type="predicted"/>
<dbReference type="Proteomes" id="UP001241926">
    <property type="component" value="Unassembled WGS sequence"/>
</dbReference>
<protein>
    <submittedName>
        <fullName evidence="1">Erythromycin esterase family protein</fullName>
    </submittedName>
</protein>
<dbReference type="Pfam" id="PF05139">
    <property type="entry name" value="Erythro_esteras"/>
    <property type="match status" value="1"/>
</dbReference>
<dbReference type="EMBL" id="JASJUS010000016">
    <property type="protein sequence ID" value="MDL2078357.1"/>
    <property type="molecule type" value="Genomic_DNA"/>
</dbReference>
<keyword evidence="2" id="KW-1185">Reference proteome</keyword>
<dbReference type="Gene3D" id="3.30.1870.10">
    <property type="entry name" value="EreA-like, domain 2"/>
    <property type="match status" value="1"/>
</dbReference>
<dbReference type="CDD" id="cd14728">
    <property type="entry name" value="Ere-like"/>
    <property type="match status" value="1"/>
</dbReference>
<comment type="caution">
    <text evidence="1">The sequence shown here is derived from an EMBL/GenBank/DDBJ whole genome shotgun (WGS) entry which is preliminary data.</text>
</comment>
<name>A0ABT7J1X7_9ACTN</name>
<organism evidence="1 2">
    <name type="scientific">Streptomyces fuscus</name>
    <dbReference type="NCBI Taxonomy" id="3048495"/>
    <lineage>
        <taxon>Bacteria</taxon>
        <taxon>Bacillati</taxon>
        <taxon>Actinomycetota</taxon>
        <taxon>Actinomycetes</taxon>
        <taxon>Kitasatosporales</taxon>
        <taxon>Streptomycetaceae</taxon>
        <taxon>Streptomyces</taxon>
    </lineage>
</organism>
<dbReference type="PIRSF" id="PIRSF036794">
    <property type="entry name" value="UCP_erythr_ester"/>
    <property type="match status" value="1"/>
</dbReference>
<dbReference type="InterPro" id="IPR014622">
    <property type="entry name" value="UCP036794_erythomycin"/>
</dbReference>
<gene>
    <name evidence="1" type="ORF">QNN03_18145</name>
</gene>
<reference evidence="1 2" key="1">
    <citation type="submission" date="2023-05" db="EMBL/GenBank/DDBJ databases">
        <title>Streptomyces fuscus sp. nov., a brown-black pigment producing actinomyces isolated from dry sand of Sea duck farm.</title>
        <authorList>
            <person name="Xie J."/>
            <person name="Shen N."/>
        </authorList>
    </citation>
    <scope>NUCLEOTIDE SEQUENCE [LARGE SCALE GENOMIC DNA]</scope>
    <source>
        <strain evidence="1 2">GXMU-J15</strain>
    </source>
</reference>
<evidence type="ECO:0000313" key="1">
    <source>
        <dbReference type="EMBL" id="MDL2078357.1"/>
    </source>
</evidence>
<accession>A0ABT7J1X7</accession>
<dbReference type="InterPro" id="IPR007815">
    <property type="entry name" value="Emycin_Estase"/>
</dbReference>